<gene>
    <name evidence="1" type="ORF">TVAG_447390</name>
</gene>
<dbReference type="AlphaFoldDB" id="A2DS10"/>
<dbReference type="SMR" id="A2DS10"/>
<sequence length="712" mass="83996">MTATRERVADALRFMISRRKFSDDFDPKEETDLILNNPQAVVELINDDEIRPRKRAQWIRFIKPIITNYVRMNPKDEDANINLMIEMFECLIKNSTSVNIQISNAASQEFNAITELSIFPLKFISKLRKHLIQLVSNETSQSHITIYISLLQNLKPSMQFLFNMLPSMYFCRGTILKAMTKAKFDIATDDIEIFVNTIVSEYFNDYIEECSKILGKIKNESPDLCASISNIFHQLLLKSTKALYIIDAFPIPSEVDALELTKYVIKVQIENYENNNKQNQGYDCEKYHKLTKDLLMYHNSIFDDTNKIDYQAIEDWLMKRLDKSYINQQNSEDRLYPRVCFPAMMLMKLHQYLSPNTMDVVLNLFNDKDNPYKYCVYLLLLRKYYLRKDNAEEFLPIIQEIYNHDSPLIRSECDCIIEEIAKCGSNEIVLNIFNSFVELLNGNPDEETMRRIFESMRVLILRIDLESAKIRDIISFIQNQLETHPNLKDSLGHLFQSLLKQNSIDVDLLKDSFELFDFKNEDAINCFNCLIEKLRNFVTKPKDQIMKLYNILFDNINELTEGYISQSLWKEISASFQYMFLDSHDDQIVPKDLVKKIAWMLTCIYVNTNIQDEIRAEAFFTFSKFFNMVIYKNYDSYSDVIYDLLSQVRGADFPEKCEYKMDNFDAHWTVYHLAQKSDSYKELLRKICRKLPEDDSEARRFKTYVINKFGFI</sequence>
<dbReference type="RefSeq" id="XP_001329003.1">
    <property type="nucleotide sequence ID" value="XM_001328968.1"/>
</dbReference>
<dbReference type="EMBL" id="DS113238">
    <property type="protein sequence ID" value="EAY16780.1"/>
    <property type="molecule type" value="Genomic_DNA"/>
</dbReference>
<accession>A2DS10</accession>
<organism evidence="1 2">
    <name type="scientific">Trichomonas vaginalis (strain ATCC PRA-98 / G3)</name>
    <dbReference type="NCBI Taxonomy" id="412133"/>
    <lineage>
        <taxon>Eukaryota</taxon>
        <taxon>Metamonada</taxon>
        <taxon>Parabasalia</taxon>
        <taxon>Trichomonadida</taxon>
        <taxon>Trichomonadidae</taxon>
        <taxon>Trichomonas</taxon>
    </lineage>
</organism>
<dbReference type="InParanoid" id="A2DS10"/>
<dbReference type="Proteomes" id="UP000001542">
    <property type="component" value="Unassembled WGS sequence"/>
</dbReference>
<protein>
    <submittedName>
        <fullName evidence="1">Uncharacterized protein</fullName>
    </submittedName>
</protein>
<evidence type="ECO:0000313" key="2">
    <source>
        <dbReference type="Proteomes" id="UP000001542"/>
    </source>
</evidence>
<dbReference type="KEGG" id="tva:4774792"/>
<dbReference type="InterPro" id="IPR016024">
    <property type="entry name" value="ARM-type_fold"/>
</dbReference>
<reference evidence="1" key="1">
    <citation type="submission" date="2006-10" db="EMBL/GenBank/DDBJ databases">
        <authorList>
            <person name="Amadeo P."/>
            <person name="Zhao Q."/>
            <person name="Wortman J."/>
            <person name="Fraser-Liggett C."/>
            <person name="Carlton J."/>
        </authorList>
    </citation>
    <scope>NUCLEOTIDE SEQUENCE</scope>
    <source>
        <strain evidence="1">G3</strain>
    </source>
</reference>
<name>A2DS10_TRIV3</name>
<proteinExistence type="predicted"/>
<reference evidence="1" key="2">
    <citation type="journal article" date="2007" name="Science">
        <title>Draft genome sequence of the sexually transmitted pathogen Trichomonas vaginalis.</title>
        <authorList>
            <person name="Carlton J.M."/>
            <person name="Hirt R.P."/>
            <person name="Silva J.C."/>
            <person name="Delcher A.L."/>
            <person name="Schatz M."/>
            <person name="Zhao Q."/>
            <person name="Wortman J.R."/>
            <person name="Bidwell S.L."/>
            <person name="Alsmark U.C.M."/>
            <person name="Besteiro S."/>
            <person name="Sicheritz-Ponten T."/>
            <person name="Noel C.J."/>
            <person name="Dacks J.B."/>
            <person name="Foster P.G."/>
            <person name="Simillion C."/>
            <person name="Van de Peer Y."/>
            <person name="Miranda-Saavedra D."/>
            <person name="Barton G.J."/>
            <person name="Westrop G.D."/>
            <person name="Mueller S."/>
            <person name="Dessi D."/>
            <person name="Fiori P.L."/>
            <person name="Ren Q."/>
            <person name="Paulsen I."/>
            <person name="Zhang H."/>
            <person name="Bastida-Corcuera F.D."/>
            <person name="Simoes-Barbosa A."/>
            <person name="Brown M.T."/>
            <person name="Hayes R.D."/>
            <person name="Mukherjee M."/>
            <person name="Okumura C.Y."/>
            <person name="Schneider R."/>
            <person name="Smith A.J."/>
            <person name="Vanacova S."/>
            <person name="Villalvazo M."/>
            <person name="Haas B.J."/>
            <person name="Pertea M."/>
            <person name="Feldblyum T.V."/>
            <person name="Utterback T.R."/>
            <person name="Shu C.L."/>
            <person name="Osoegawa K."/>
            <person name="de Jong P.J."/>
            <person name="Hrdy I."/>
            <person name="Horvathova L."/>
            <person name="Zubacova Z."/>
            <person name="Dolezal P."/>
            <person name="Malik S.B."/>
            <person name="Logsdon J.M. Jr."/>
            <person name="Henze K."/>
            <person name="Gupta A."/>
            <person name="Wang C.C."/>
            <person name="Dunne R.L."/>
            <person name="Upcroft J.A."/>
            <person name="Upcroft P."/>
            <person name="White O."/>
            <person name="Salzberg S.L."/>
            <person name="Tang P."/>
            <person name="Chiu C.-H."/>
            <person name="Lee Y.-S."/>
            <person name="Embley T.M."/>
            <person name="Coombs G.H."/>
            <person name="Mottram J.C."/>
            <person name="Tachezy J."/>
            <person name="Fraser-Liggett C.M."/>
            <person name="Johnson P.J."/>
        </authorList>
    </citation>
    <scope>NUCLEOTIDE SEQUENCE [LARGE SCALE GENOMIC DNA]</scope>
    <source>
        <strain evidence="1">G3</strain>
    </source>
</reference>
<dbReference type="VEuPathDB" id="TrichDB:TVAGG3_1001160"/>
<dbReference type="VEuPathDB" id="TrichDB:TVAG_447390"/>
<evidence type="ECO:0000313" key="1">
    <source>
        <dbReference type="EMBL" id="EAY16780.1"/>
    </source>
</evidence>
<keyword evidence="2" id="KW-1185">Reference proteome</keyword>
<dbReference type="SUPFAM" id="SSF48371">
    <property type="entry name" value="ARM repeat"/>
    <property type="match status" value="1"/>
</dbReference>